<keyword evidence="7 10" id="KW-0472">Membrane</keyword>
<keyword evidence="10" id="KW-0961">Cell wall biogenesis/degradation</keyword>
<dbReference type="PRINTS" id="PR01806">
    <property type="entry name" value="VIRFACTRMVIN"/>
</dbReference>
<evidence type="ECO:0000256" key="3">
    <source>
        <dbReference type="ARBA" id="ARBA00022692"/>
    </source>
</evidence>
<sequence length="589" mass="64612">MAAAKKMRAAFDHDNFVLSRSAAAAFFVIRRTPKHRIKWPHYSSTHCACSWRALSSVPESDDEPSPSDGYLAMSSHHPLRSVLKIGSNTMLSRLLGFARDVILARLFGAGEIADAFFVAFRIPNLFRRLFGEGAFSQSFVPVLGEYRATRSVEETRAFVADVAGWLALTLAVVTIVGILGASAVVYAIAPGFADSPDKFHLTVELLRITFPYLFFISLVALAGGVLNTYGRFTVPAFTPVFLNLSIIAAAVFWAPHLQQPAIAVAWGVFIGGVLQLLFQLPALRQVGHLPWPRLRRRDPGVGKVLRLMGPAAFGASVAQINLFLNTILASLVGANVVSYLYYSDRLVEFPLGVFGVALGTVVLPLLSRQAAERSPQFPKTLDWALRLTWLIGLPATVGLLILAQPLLISLFRYGAYTAEDAWQSTLSLMGYGLGILPIIAARVLAPAFYAHQNTRTPVRFGMISVAVNMGISLVLAWPLHQLGLAIATSCAALVNAFLLWRRLRRDGLYQPQPGWPKLLLKSAGLAVIMGMVLLFLRGNTALWLSLSLWERLLRVLSLTLLAATLYLAGAWWLGIHELRDLYRQRSSRA</sequence>
<dbReference type="EMBL" id="CP002985">
    <property type="protein sequence ID" value="AEM48375.1"/>
    <property type="molecule type" value="Genomic_DNA"/>
</dbReference>
<keyword evidence="10" id="KW-0813">Transport</keyword>
<dbReference type="AlphaFoldDB" id="G0JNN6"/>
<feature type="transmembrane region" description="Helical" evidence="10">
    <location>
        <begin position="209"/>
        <end position="229"/>
    </location>
</feature>
<evidence type="ECO:0000313" key="11">
    <source>
        <dbReference type="EMBL" id="AEM48375.1"/>
    </source>
</evidence>
<dbReference type="InterPro" id="IPR051050">
    <property type="entry name" value="Lipid_II_flippase_MurJ/MviN"/>
</dbReference>
<dbReference type="GO" id="GO:0071555">
    <property type="term" value="P:cell wall organization"/>
    <property type="evidence" value="ECO:0007669"/>
    <property type="project" value="UniProtKB-KW"/>
</dbReference>
<comment type="subcellular location">
    <subcellularLocation>
        <location evidence="10">Cell inner membrane</location>
        <topology evidence="10">Multi-pass membrane protein</topology>
    </subcellularLocation>
    <subcellularLocation>
        <location evidence="1">Cell membrane</location>
        <topology evidence="1">Multi-pass membrane protein</topology>
    </subcellularLocation>
</comment>
<feature type="transmembrane region" description="Helical" evidence="10">
    <location>
        <begin position="556"/>
        <end position="575"/>
    </location>
</feature>
<dbReference type="Proteomes" id="UP000009220">
    <property type="component" value="Chromosome"/>
</dbReference>
<dbReference type="HOGENOM" id="CLU_006797_5_3_6"/>
<gene>
    <name evidence="10" type="primary">murJ</name>
    <name evidence="11" type="ORF">Acife_2264</name>
</gene>
<dbReference type="GO" id="GO:0005886">
    <property type="term" value="C:plasma membrane"/>
    <property type="evidence" value="ECO:0007669"/>
    <property type="project" value="UniProtKB-SubCell"/>
</dbReference>
<dbReference type="STRING" id="743299.Acife_2264"/>
<feature type="transmembrane region" description="Helical" evidence="10">
    <location>
        <begin position="165"/>
        <end position="189"/>
    </location>
</feature>
<accession>G0JNN6</accession>
<keyword evidence="10" id="KW-0997">Cell inner membrane</keyword>
<evidence type="ECO:0000256" key="1">
    <source>
        <dbReference type="ARBA" id="ARBA00004651"/>
    </source>
</evidence>
<keyword evidence="3 10" id="KW-0812">Transmembrane</keyword>
<feature type="transmembrane region" description="Helical" evidence="10">
    <location>
        <begin position="518"/>
        <end position="536"/>
    </location>
</feature>
<feature type="transmembrane region" description="Helical" evidence="10">
    <location>
        <begin position="482"/>
        <end position="498"/>
    </location>
</feature>
<feature type="transmembrane region" description="Helical" evidence="10">
    <location>
        <begin position="428"/>
        <end position="445"/>
    </location>
</feature>
<dbReference type="GO" id="GO:0008360">
    <property type="term" value="P:regulation of cell shape"/>
    <property type="evidence" value="ECO:0007669"/>
    <property type="project" value="UniProtKB-KW"/>
</dbReference>
<feature type="transmembrane region" description="Helical" evidence="10">
    <location>
        <begin position="304"/>
        <end position="329"/>
    </location>
</feature>
<feature type="transmembrane region" description="Helical" evidence="10">
    <location>
        <begin position="236"/>
        <end position="255"/>
    </location>
</feature>
<feature type="transmembrane region" description="Helical" evidence="10">
    <location>
        <begin position="349"/>
        <end position="366"/>
    </location>
</feature>
<comment type="function">
    <text evidence="8 10">Involved in peptidoglycan biosynthesis. Transports lipid-linked peptidoglycan precursors from the inner to the outer leaflet of the cytoplasmic membrane.</text>
</comment>
<dbReference type="Pfam" id="PF03023">
    <property type="entry name" value="MurJ"/>
    <property type="match status" value="1"/>
</dbReference>
<dbReference type="PANTHER" id="PTHR47019:SF1">
    <property type="entry name" value="LIPID II FLIPPASE MURJ"/>
    <property type="match status" value="1"/>
</dbReference>
<dbReference type="CDD" id="cd13123">
    <property type="entry name" value="MATE_MurJ_like"/>
    <property type="match status" value="1"/>
</dbReference>
<name>G0JNN6_9PROT</name>
<dbReference type="GO" id="GO:0009252">
    <property type="term" value="P:peptidoglycan biosynthetic process"/>
    <property type="evidence" value="ECO:0007669"/>
    <property type="project" value="UniProtKB-UniRule"/>
</dbReference>
<evidence type="ECO:0000256" key="8">
    <source>
        <dbReference type="ARBA" id="ARBA00060041"/>
    </source>
</evidence>
<dbReference type="InterPro" id="IPR004268">
    <property type="entry name" value="MurJ"/>
</dbReference>
<dbReference type="PANTHER" id="PTHR47019">
    <property type="entry name" value="LIPID II FLIPPASE MURJ"/>
    <property type="match status" value="1"/>
</dbReference>
<dbReference type="GO" id="GO:0015648">
    <property type="term" value="F:lipid-linked peptidoglycan transporter activity"/>
    <property type="evidence" value="ECO:0007669"/>
    <property type="project" value="UniProtKB-UniRule"/>
</dbReference>
<evidence type="ECO:0000256" key="7">
    <source>
        <dbReference type="ARBA" id="ARBA00023136"/>
    </source>
</evidence>
<dbReference type="KEGG" id="afi:Acife_2264"/>
<proteinExistence type="inferred from homology"/>
<keyword evidence="2 10" id="KW-1003">Cell membrane</keyword>
<evidence type="ECO:0000256" key="4">
    <source>
        <dbReference type="ARBA" id="ARBA00022960"/>
    </source>
</evidence>
<dbReference type="HAMAP" id="MF_02078">
    <property type="entry name" value="MurJ_MviN"/>
    <property type="match status" value="1"/>
</dbReference>
<evidence type="ECO:0000256" key="6">
    <source>
        <dbReference type="ARBA" id="ARBA00022989"/>
    </source>
</evidence>
<evidence type="ECO:0000256" key="9">
    <source>
        <dbReference type="ARBA" id="ARBA00061532"/>
    </source>
</evidence>
<feature type="transmembrane region" description="Helical" evidence="10">
    <location>
        <begin position="261"/>
        <end position="283"/>
    </location>
</feature>
<dbReference type="eggNOG" id="COG0728">
    <property type="taxonomic scope" value="Bacteria"/>
</dbReference>
<evidence type="ECO:0000313" key="12">
    <source>
        <dbReference type="Proteomes" id="UP000009220"/>
    </source>
</evidence>
<keyword evidence="6 10" id="KW-1133">Transmembrane helix</keyword>
<protein>
    <recommendedName>
        <fullName evidence="10">Probable lipid II flippase MurJ</fullName>
    </recommendedName>
</protein>
<keyword evidence="4 10" id="KW-0133">Cell shape</keyword>
<reference evidence="11 12" key="1">
    <citation type="journal article" date="2011" name="J. Bacteriol.">
        <title>Draft genome of the psychrotolerant acidophile Acidithiobacillus ferrivorans SS3.</title>
        <authorList>
            <person name="Liljeqvist M."/>
            <person name="Valdes J."/>
            <person name="Holmes D.S."/>
            <person name="Dopson M."/>
        </authorList>
    </citation>
    <scope>NUCLEOTIDE SEQUENCE [LARGE SCALE GENOMIC DNA]</scope>
    <source>
        <strain evidence="11 12">SS3</strain>
    </source>
</reference>
<comment type="similarity">
    <text evidence="9 10">Belongs to the MurJ/MviN family.</text>
</comment>
<keyword evidence="5 10" id="KW-0573">Peptidoglycan synthesis</keyword>
<dbReference type="UniPathway" id="UPA00219"/>
<organism evidence="11 12">
    <name type="scientific">Acidithiobacillus ferrivorans SS3</name>
    <dbReference type="NCBI Taxonomy" id="743299"/>
    <lineage>
        <taxon>Bacteria</taxon>
        <taxon>Pseudomonadati</taxon>
        <taxon>Pseudomonadota</taxon>
        <taxon>Acidithiobacillia</taxon>
        <taxon>Acidithiobacillales</taxon>
        <taxon>Acidithiobacillaceae</taxon>
        <taxon>Acidithiobacillus</taxon>
    </lineage>
</organism>
<comment type="pathway">
    <text evidence="10">Cell wall biogenesis; peptidoglycan biosynthesis.</text>
</comment>
<dbReference type="NCBIfam" id="TIGR01695">
    <property type="entry name" value="murJ_mviN"/>
    <property type="match status" value="1"/>
</dbReference>
<feature type="transmembrane region" description="Helical" evidence="10">
    <location>
        <begin position="387"/>
        <end position="408"/>
    </location>
</feature>
<dbReference type="GO" id="GO:0034204">
    <property type="term" value="P:lipid translocation"/>
    <property type="evidence" value="ECO:0007669"/>
    <property type="project" value="TreeGrafter"/>
</dbReference>
<evidence type="ECO:0000256" key="2">
    <source>
        <dbReference type="ARBA" id="ARBA00022475"/>
    </source>
</evidence>
<feature type="transmembrane region" description="Helical" evidence="10">
    <location>
        <begin position="457"/>
        <end position="476"/>
    </location>
</feature>
<evidence type="ECO:0000256" key="10">
    <source>
        <dbReference type="HAMAP-Rule" id="MF_02078"/>
    </source>
</evidence>
<evidence type="ECO:0000256" key="5">
    <source>
        <dbReference type="ARBA" id="ARBA00022984"/>
    </source>
</evidence>